<reference evidence="1 2" key="1">
    <citation type="submission" date="2019-03" db="EMBL/GenBank/DDBJ databases">
        <title>Draft genome sequence of Xylaria hypoxylon DSM 108379, a ubiquitous saprotrophic-parasitic fungi on hardwood.</title>
        <authorList>
            <person name="Buettner E."/>
            <person name="Leonhardt S."/>
            <person name="Gebauer A.M."/>
            <person name="Liers C."/>
            <person name="Hofrichter M."/>
            <person name="Kellner H."/>
        </authorList>
    </citation>
    <scope>NUCLEOTIDE SEQUENCE [LARGE SCALE GENOMIC DNA]</scope>
    <source>
        <strain evidence="1 2">DSM 108379</strain>
    </source>
</reference>
<comment type="caution">
    <text evidence="1">The sequence shown here is derived from an EMBL/GenBank/DDBJ whole genome shotgun (WGS) entry which is preliminary data.</text>
</comment>
<organism evidence="1 2">
    <name type="scientific">Xylaria hypoxylon</name>
    <dbReference type="NCBI Taxonomy" id="37992"/>
    <lineage>
        <taxon>Eukaryota</taxon>
        <taxon>Fungi</taxon>
        <taxon>Dikarya</taxon>
        <taxon>Ascomycota</taxon>
        <taxon>Pezizomycotina</taxon>
        <taxon>Sordariomycetes</taxon>
        <taxon>Xylariomycetidae</taxon>
        <taxon>Xylariales</taxon>
        <taxon>Xylariaceae</taxon>
        <taxon>Xylaria</taxon>
    </lineage>
</organism>
<dbReference type="OrthoDB" id="5243686at2759"/>
<proteinExistence type="predicted"/>
<dbReference type="Proteomes" id="UP000297716">
    <property type="component" value="Unassembled WGS sequence"/>
</dbReference>
<evidence type="ECO:0000313" key="1">
    <source>
        <dbReference type="EMBL" id="TGJ80523.1"/>
    </source>
</evidence>
<dbReference type="EMBL" id="SKBN01000216">
    <property type="protein sequence ID" value="TGJ80523.1"/>
    <property type="molecule type" value="Genomic_DNA"/>
</dbReference>
<dbReference type="STRING" id="37992.A0A4Z0YPN7"/>
<gene>
    <name evidence="1" type="ORF">E0Z10_g8243</name>
</gene>
<name>A0A4Z0YPN7_9PEZI</name>
<keyword evidence="2" id="KW-1185">Reference proteome</keyword>
<evidence type="ECO:0000313" key="2">
    <source>
        <dbReference type="Proteomes" id="UP000297716"/>
    </source>
</evidence>
<protein>
    <submittedName>
        <fullName evidence="1">Uncharacterized protein</fullName>
    </submittedName>
</protein>
<dbReference type="AlphaFoldDB" id="A0A4Z0YPN7"/>
<accession>A0A4Z0YPN7</accession>
<sequence length="251" mass="28536">MPNLDQWGTVMPPFESDHYESEVPGTVFRYRDGEIEVARGYYWERDVIDLNSTMRPAGSIYMAGENGRNEPPWETTKYSQYTVFNCWRPLPCVYMEDDPLCTRMGRYSNGSPLHLMSFEEPDITGITHITTAGSSQVVAGREPTWIPSLVPEIFRNPDRNAPVSRGLGGLLPVIIGQMALTQPPGHTDRPFAFQWWHRGHWRRRDLGTTVSHPLEIRGVVVHVALDEFENEEGSTKESLENFEAGAVVREN</sequence>